<evidence type="ECO:0000313" key="2">
    <source>
        <dbReference type="Proteomes" id="UP001219934"/>
    </source>
</evidence>
<sequence length="185" mass="21725">MKQRHFLTHRQRAERQKRGWWSRMNPSVGPKDFRKNGLDLCTSSDGFLAYPLLYPVLCHSEKWWPFFVKPKECIARRMAIEQERGSHRDVNKQSTSTGLIGPLNQSVWREMMAKLEETAANPLTQFFDTEGVELRFESPQRACLLNRYCHQFNIKVKSGWLSAEKHPATLRTVGHLHQRKKQSFL</sequence>
<reference evidence="1" key="1">
    <citation type="submission" date="2022-11" db="EMBL/GenBank/DDBJ databases">
        <title>Chromosome-level genome of Pogonophryne albipinna.</title>
        <authorList>
            <person name="Jo E."/>
        </authorList>
    </citation>
    <scope>NUCLEOTIDE SEQUENCE</scope>
    <source>
        <strain evidence="1">SGF0006</strain>
        <tissue evidence="1">Muscle</tissue>
    </source>
</reference>
<name>A0AAD6FB58_9TELE</name>
<comment type="caution">
    <text evidence="1">The sequence shown here is derived from an EMBL/GenBank/DDBJ whole genome shotgun (WGS) entry which is preliminary data.</text>
</comment>
<organism evidence="1 2">
    <name type="scientific">Pogonophryne albipinna</name>
    <dbReference type="NCBI Taxonomy" id="1090488"/>
    <lineage>
        <taxon>Eukaryota</taxon>
        <taxon>Metazoa</taxon>
        <taxon>Chordata</taxon>
        <taxon>Craniata</taxon>
        <taxon>Vertebrata</taxon>
        <taxon>Euteleostomi</taxon>
        <taxon>Actinopterygii</taxon>
        <taxon>Neopterygii</taxon>
        <taxon>Teleostei</taxon>
        <taxon>Neoteleostei</taxon>
        <taxon>Acanthomorphata</taxon>
        <taxon>Eupercaria</taxon>
        <taxon>Perciformes</taxon>
        <taxon>Notothenioidei</taxon>
        <taxon>Pogonophryne</taxon>
    </lineage>
</organism>
<evidence type="ECO:0000313" key="1">
    <source>
        <dbReference type="EMBL" id="KAJ4927088.1"/>
    </source>
</evidence>
<protein>
    <submittedName>
        <fullName evidence="1">Uncharacterized protein</fullName>
    </submittedName>
</protein>
<dbReference type="Proteomes" id="UP001219934">
    <property type="component" value="Unassembled WGS sequence"/>
</dbReference>
<proteinExistence type="predicted"/>
<dbReference type="EMBL" id="JAPTMU010000019">
    <property type="protein sequence ID" value="KAJ4927088.1"/>
    <property type="molecule type" value="Genomic_DNA"/>
</dbReference>
<gene>
    <name evidence="1" type="ORF">JOQ06_014825</name>
</gene>
<keyword evidence="2" id="KW-1185">Reference proteome</keyword>
<dbReference type="AlphaFoldDB" id="A0AAD6FB58"/>
<accession>A0AAD6FB58</accession>